<dbReference type="KEGG" id="asau:88173791"/>
<reference evidence="16 17" key="1">
    <citation type="submission" date="2023-10" db="EMBL/GenBank/DDBJ databases">
        <title>Draft Genome Sequence of Candida saopaulonensis from a very Premature Infant with Sepsis.</title>
        <authorList>
            <person name="Ning Y."/>
            <person name="Dai R."/>
            <person name="Xiao M."/>
            <person name="Xu Y."/>
            <person name="Yan Q."/>
            <person name="Zhang L."/>
        </authorList>
    </citation>
    <scope>NUCLEOTIDE SEQUENCE [LARGE SCALE GENOMIC DNA]</scope>
    <source>
        <strain evidence="16 17">19XY460</strain>
    </source>
</reference>
<keyword evidence="10" id="KW-0865">Zymogen</keyword>
<keyword evidence="7 14" id="KW-0732">Signal</keyword>
<evidence type="ECO:0000256" key="10">
    <source>
        <dbReference type="ARBA" id="ARBA00023145"/>
    </source>
</evidence>
<feature type="region of interest" description="Disordered" evidence="13">
    <location>
        <begin position="629"/>
        <end position="655"/>
    </location>
</feature>
<dbReference type="SUPFAM" id="SSF50630">
    <property type="entry name" value="Acid proteases"/>
    <property type="match status" value="1"/>
</dbReference>
<organism evidence="16 17">
    <name type="scientific">Australozyma saopauloensis</name>
    <dbReference type="NCBI Taxonomy" id="291208"/>
    <lineage>
        <taxon>Eukaryota</taxon>
        <taxon>Fungi</taxon>
        <taxon>Dikarya</taxon>
        <taxon>Ascomycota</taxon>
        <taxon>Saccharomycotina</taxon>
        <taxon>Pichiomycetes</taxon>
        <taxon>Metschnikowiaceae</taxon>
        <taxon>Australozyma</taxon>
    </lineage>
</organism>
<evidence type="ECO:0000256" key="7">
    <source>
        <dbReference type="ARBA" id="ARBA00022729"/>
    </source>
</evidence>
<comment type="similarity">
    <text evidence="3">Belongs to the peptidase A1 family.</text>
</comment>
<comment type="catalytic activity">
    <reaction evidence="1">
        <text>Preferential cleavage at the carboxyl of hydrophobic amino acids, but fails to cleave 15-Leu-|-Tyr-16, 16-Tyr-|-Leu-17 and 24-Phe-|-Phe-25 of insulin B chain. Activates trypsinogen, and degrades keratin.</text>
        <dbReference type="EC" id="3.4.23.24"/>
    </reaction>
</comment>
<evidence type="ECO:0000256" key="11">
    <source>
        <dbReference type="ARBA" id="ARBA00023157"/>
    </source>
</evidence>
<evidence type="ECO:0000256" key="2">
    <source>
        <dbReference type="ARBA" id="ARBA00004613"/>
    </source>
</evidence>
<keyword evidence="5" id="KW-0964">Secreted</keyword>
<keyword evidence="8" id="KW-0064">Aspartyl protease</keyword>
<feature type="signal peptide" evidence="14">
    <location>
        <begin position="1"/>
        <end position="15"/>
    </location>
</feature>
<sequence>MRFLLPLSIATLVSAVLIPQDEENLGYVKLRVKRSLGTSHLDRMPSNEPYLSKRDVDGSWEMELKNNLVFYETVVSIGSDNQKLKLVVSTGSSDMWVPGAGLPCPQTRNPYKKREAFEDREIFEDLVVEDLLEKRATTTTGSRVRSATTTSSRSLFSLRPSRVCFQAGTFNNKTSTSFRFNTTAARFEIYYPFEPTDYAFGTWGRDTVTFGDIALTDFPFAVANKSYLDVGYLGIGPMEGEVSTYLSFKNSFEYENFPMRLKSMGAIKTNSYSLYMDLLESREGSLLFGAVDKAKYSGTLQLVPFIQSVYDYYGYLTSQIVLSELSINGNGKNIVITDSLLGAVLESGTTFSKMPAVIVESLALSIGGTYNSRSNIFNVDCKFGGQDYNVTFDFSGVKIQVPLSDLVMKVDDKCLLTIKPEFIPNMGEAVVILGDNFLRSAYVVYDLENYEIGLAQAKYTDEEDVEVITDRIPNALKASAYSQTSTFSFTEKQRSDLTAGTAVAKETIGIANAAADAKITSDASAGPKTISTYEQEDSIRTGSITDGVGAKTTFTRGPGGPLASGSGGNLASRSGGNIFGDPISGSNGGQFPGSGPMSVIGGGPNGETTLGVPDASGITTWAVINGGPSGPVTLSPSGGSSVSSQAAGGGGSGGGQAGGLANMNSIPLGWVMASVGMILSIVLL</sequence>
<dbReference type="InterPro" id="IPR001461">
    <property type="entry name" value="Aspartic_peptidase_A1"/>
</dbReference>
<dbReference type="GeneID" id="88173791"/>
<keyword evidence="11 12" id="KW-1015">Disulfide bond</keyword>
<evidence type="ECO:0000256" key="12">
    <source>
        <dbReference type="PIRSR" id="PIRSR601461-2"/>
    </source>
</evidence>
<evidence type="ECO:0000313" key="16">
    <source>
        <dbReference type="EMBL" id="WPK25414.1"/>
    </source>
</evidence>
<dbReference type="Proteomes" id="UP001338582">
    <property type="component" value="Chromosome 3"/>
</dbReference>
<evidence type="ECO:0000256" key="14">
    <source>
        <dbReference type="SAM" id="SignalP"/>
    </source>
</evidence>
<dbReference type="AlphaFoldDB" id="A0AAX4HAG8"/>
<evidence type="ECO:0000313" key="17">
    <source>
        <dbReference type="Proteomes" id="UP001338582"/>
    </source>
</evidence>
<keyword evidence="9" id="KW-0378">Hydrolase</keyword>
<dbReference type="PANTHER" id="PTHR47966:SF65">
    <property type="entry name" value="ASPARTIC-TYPE ENDOPEPTIDASE"/>
    <property type="match status" value="1"/>
</dbReference>
<dbReference type="EMBL" id="CP138896">
    <property type="protein sequence ID" value="WPK25414.1"/>
    <property type="molecule type" value="Genomic_DNA"/>
</dbReference>
<dbReference type="RefSeq" id="XP_062877796.1">
    <property type="nucleotide sequence ID" value="XM_063021726.1"/>
</dbReference>
<evidence type="ECO:0000256" key="5">
    <source>
        <dbReference type="ARBA" id="ARBA00022525"/>
    </source>
</evidence>
<dbReference type="PANTHER" id="PTHR47966">
    <property type="entry name" value="BETA-SITE APP-CLEAVING ENZYME, ISOFORM A-RELATED"/>
    <property type="match status" value="1"/>
</dbReference>
<proteinExistence type="inferred from homology"/>
<feature type="chain" id="PRO_5043858926" description="candidapepsin" evidence="14">
    <location>
        <begin position="16"/>
        <end position="684"/>
    </location>
</feature>
<evidence type="ECO:0000259" key="15">
    <source>
        <dbReference type="PROSITE" id="PS51767"/>
    </source>
</evidence>
<feature type="domain" description="Peptidase A1" evidence="15">
    <location>
        <begin position="71"/>
        <end position="455"/>
    </location>
</feature>
<feature type="region of interest" description="Disordered" evidence="13">
    <location>
        <begin position="531"/>
        <end position="605"/>
    </location>
</feature>
<dbReference type="InterPro" id="IPR033121">
    <property type="entry name" value="PEPTIDASE_A1"/>
</dbReference>
<evidence type="ECO:0000256" key="13">
    <source>
        <dbReference type="SAM" id="MobiDB-lite"/>
    </source>
</evidence>
<evidence type="ECO:0000256" key="9">
    <source>
        <dbReference type="ARBA" id="ARBA00022801"/>
    </source>
</evidence>
<dbReference type="InterPro" id="IPR021109">
    <property type="entry name" value="Peptidase_aspartic_dom_sf"/>
</dbReference>
<evidence type="ECO:0000256" key="8">
    <source>
        <dbReference type="ARBA" id="ARBA00022750"/>
    </source>
</evidence>
<gene>
    <name evidence="16" type="ORF">PUMCH_002727</name>
</gene>
<evidence type="ECO:0000256" key="3">
    <source>
        <dbReference type="ARBA" id="ARBA00007447"/>
    </source>
</evidence>
<dbReference type="GO" id="GO:0005576">
    <property type="term" value="C:extracellular region"/>
    <property type="evidence" value="ECO:0007669"/>
    <property type="project" value="UniProtKB-SubCell"/>
</dbReference>
<dbReference type="InterPro" id="IPR033876">
    <property type="entry name" value="SAP-like"/>
</dbReference>
<dbReference type="GO" id="GO:0004190">
    <property type="term" value="F:aspartic-type endopeptidase activity"/>
    <property type="evidence" value="ECO:0007669"/>
    <property type="project" value="UniProtKB-KW"/>
</dbReference>
<dbReference type="GO" id="GO:0006508">
    <property type="term" value="P:proteolysis"/>
    <property type="evidence" value="ECO:0007669"/>
    <property type="project" value="UniProtKB-KW"/>
</dbReference>
<keyword evidence="6" id="KW-0645">Protease</keyword>
<feature type="compositionally biased region" description="Low complexity" evidence="13">
    <location>
        <begin position="630"/>
        <end position="646"/>
    </location>
</feature>
<feature type="disulfide bond" evidence="12">
    <location>
        <begin position="381"/>
        <end position="414"/>
    </location>
</feature>
<evidence type="ECO:0000256" key="6">
    <source>
        <dbReference type="ARBA" id="ARBA00022670"/>
    </source>
</evidence>
<keyword evidence="17" id="KW-1185">Reference proteome</keyword>
<dbReference type="EC" id="3.4.23.24" evidence="4"/>
<accession>A0AAX4HAG8</accession>
<dbReference type="PRINTS" id="PR00792">
    <property type="entry name" value="PEPSIN"/>
</dbReference>
<evidence type="ECO:0000256" key="4">
    <source>
        <dbReference type="ARBA" id="ARBA00013207"/>
    </source>
</evidence>
<dbReference type="Pfam" id="PF00026">
    <property type="entry name" value="Asp"/>
    <property type="match status" value="1"/>
</dbReference>
<comment type="subcellular location">
    <subcellularLocation>
        <location evidence="2">Secreted</location>
    </subcellularLocation>
</comment>
<name>A0AAX4HAG8_9ASCO</name>
<feature type="compositionally biased region" description="Gly residues" evidence="13">
    <location>
        <begin position="557"/>
        <end position="568"/>
    </location>
</feature>
<dbReference type="CDD" id="cd05474">
    <property type="entry name" value="SAP_like"/>
    <property type="match status" value="1"/>
</dbReference>
<dbReference type="Gene3D" id="2.40.70.10">
    <property type="entry name" value="Acid Proteases"/>
    <property type="match status" value="2"/>
</dbReference>
<protein>
    <recommendedName>
        <fullName evidence="4">candidapepsin</fullName>
        <ecNumber evidence="4">3.4.23.24</ecNumber>
    </recommendedName>
</protein>
<evidence type="ECO:0000256" key="1">
    <source>
        <dbReference type="ARBA" id="ARBA00001675"/>
    </source>
</evidence>
<dbReference type="PROSITE" id="PS51767">
    <property type="entry name" value="PEPTIDASE_A1"/>
    <property type="match status" value="1"/>
</dbReference>